<evidence type="ECO:0000256" key="1">
    <source>
        <dbReference type="ARBA" id="ARBA00022603"/>
    </source>
</evidence>
<dbReference type="Gene3D" id="3.20.20.330">
    <property type="entry name" value="Homocysteine-binding-like domain"/>
    <property type="match status" value="1"/>
</dbReference>
<gene>
    <name evidence="5" type="ORF">IB285_02870</name>
</gene>
<keyword evidence="3" id="KW-0479">Metal-binding</keyword>
<proteinExistence type="predicted"/>
<dbReference type="EMBL" id="JACXLC010000001">
    <property type="protein sequence ID" value="MBD2841195.1"/>
    <property type="molecule type" value="Genomic_DNA"/>
</dbReference>
<comment type="cofactor">
    <cofactor evidence="3">
        <name>Zn(2+)</name>
        <dbReference type="ChEBI" id="CHEBI:29105"/>
    </cofactor>
</comment>
<feature type="binding site" evidence="3">
    <location>
        <position position="295"/>
    </location>
    <ligand>
        <name>Zn(2+)</name>
        <dbReference type="ChEBI" id="CHEBI:29105"/>
    </ligand>
</feature>
<evidence type="ECO:0000313" key="6">
    <source>
        <dbReference type="Proteomes" id="UP000635384"/>
    </source>
</evidence>
<dbReference type="PANTHER" id="PTHR11103:SF18">
    <property type="entry name" value="SLR1189 PROTEIN"/>
    <property type="match status" value="1"/>
</dbReference>
<dbReference type="RefSeq" id="WP_190786759.1">
    <property type="nucleotide sequence ID" value="NZ_JACXLC010000001.1"/>
</dbReference>
<keyword evidence="2 3" id="KW-0808">Transferase</keyword>
<evidence type="ECO:0000259" key="4">
    <source>
        <dbReference type="PROSITE" id="PS50970"/>
    </source>
</evidence>
<keyword evidence="1 3" id="KW-0489">Methyltransferase</keyword>
<comment type="caution">
    <text evidence="5">The sequence shown here is derived from an EMBL/GenBank/DDBJ whole genome shotgun (WGS) entry which is preliminary data.</text>
</comment>
<feature type="domain" description="Hcy-binding" evidence="4">
    <location>
        <begin position="4"/>
        <end position="309"/>
    </location>
</feature>
<dbReference type="InterPro" id="IPR003726">
    <property type="entry name" value="HCY_dom"/>
</dbReference>
<dbReference type="Proteomes" id="UP000635384">
    <property type="component" value="Unassembled WGS sequence"/>
</dbReference>
<evidence type="ECO:0000313" key="5">
    <source>
        <dbReference type="EMBL" id="MBD2841195.1"/>
    </source>
</evidence>
<protein>
    <submittedName>
        <fullName evidence="5">Homocysteine S-methyltransferase family protein</fullName>
    </submittedName>
</protein>
<feature type="binding site" evidence="3">
    <location>
        <position position="294"/>
    </location>
    <ligand>
        <name>Zn(2+)</name>
        <dbReference type="ChEBI" id="CHEBI:29105"/>
    </ligand>
</feature>
<dbReference type="PROSITE" id="PS50970">
    <property type="entry name" value="HCY"/>
    <property type="match status" value="1"/>
</dbReference>
<evidence type="ECO:0000256" key="3">
    <source>
        <dbReference type="PROSITE-ProRule" id="PRU00333"/>
    </source>
</evidence>
<dbReference type="InterPro" id="IPR036589">
    <property type="entry name" value="HCY_dom_sf"/>
</dbReference>
<dbReference type="SUPFAM" id="SSF82282">
    <property type="entry name" value="Homocysteine S-methyltransferase"/>
    <property type="match status" value="1"/>
</dbReference>
<name>A0ABR8KLF7_9SPHN</name>
<keyword evidence="6" id="KW-1185">Reference proteome</keyword>
<sequence>MAQYRSELPQLGKDIFLADAGMETDIIFNRGIDIREFASHTLLPEPVGRAALADYLRGFIELADKKDLGLILDAPTWKAHTHWSADLKEDAAFLKEANADAVSLVAQLRSEAGNKKPIIVNAPIGPRGDAYRPEEVISAEDAADYFAEQLGWLVTTEADMATALTFTQSSEATGFCRAAASQGMPAVVSFTVETDGRLPDGQPLDEAVEAVDHGSDNYPTYFMINCAHPDHFMDAVSEGDWRKRIRGIRANASRMSHAELDEAPELDAGDPHELGQQYVVLRERMPWLNIFGGCCGSDVRHIAEIADAVTA</sequence>
<feature type="binding site" evidence="3">
    <location>
        <position position="226"/>
    </location>
    <ligand>
        <name>Zn(2+)</name>
        <dbReference type="ChEBI" id="CHEBI:29105"/>
    </ligand>
</feature>
<dbReference type="PANTHER" id="PTHR11103">
    <property type="entry name" value="SLR1189 PROTEIN"/>
    <property type="match status" value="1"/>
</dbReference>
<keyword evidence="3" id="KW-0862">Zinc</keyword>
<accession>A0ABR8KLF7</accession>
<organism evidence="5 6">
    <name type="scientific">Erythrobacter rubeus</name>
    <dbReference type="NCBI Taxonomy" id="2760803"/>
    <lineage>
        <taxon>Bacteria</taxon>
        <taxon>Pseudomonadati</taxon>
        <taxon>Pseudomonadota</taxon>
        <taxon>Alphaproteobacteria</taxon>
        <taxon>Sphingomonadales</taxon>
        <taxon>Erythrobacteraceae</taxon>
        <taxon>Erythrobacter/Porphyrobacter group</taxon>
        <taxon>Erythrobacter</taxon>
    </lineage>
</organism>
<evidence type="ECO:0000256" key="2">
    <source>
        <dbReference type="ARBA" id="ARBA00022679"/>
    </source>
</evidence>
<reference evidence="5 6" key="1">
    <citation type="submission" date="2020-09" db="EMBL/GenBank/DDBJ databases">
        <authorList>
            <person name="Yoon J.-W."/>
        </authorList>
    </citation>
    <scope>NUCLEOTIDE SEQUENCE [LARGE SCALE GENOMIC DNA]</scope>
    <source>
        <strain evidence="5 6">KMU-140</strain>
    </source>
</reference>
<dbReference type="Pfam" id="PF02574">
    <property type="entry name" value="S-methyl_trans"/>
    <property type="match status" value="1"/>
</dbReference>